<evidence type="ECO:0000256" key="8">
    <source>
        <dbReference type="ARBA" id="ARBA00022692"/>
    </source>
</evidence>
<gene>
    <name evidence="17" type="ORF">ACFFQA_20940</name>
</gene>
<feature type="domain" description="Arabinofuranosyltransferase AftA N-terminal" evidence="16">
    <location>
        <begin position="31"/>
        <end position="472"/>
    </location>
</feature>
<evidence type="ECO:0000313" key="18">
    <source>
        <dbReference type="Proteomes" id="UP001589693"/>
    </source>
</evidence>
<dbReference type="InterPro" id="IPR020963">
    <property type="entry name" value="ArabinofuranosylTrfase_AftA_N"/>
</dbReference>
<feature type="compositionally biased region" description="Polar residues" evidence="13">
    <location>
        <begin position="1"/>
        <end position="18"/>
    </location>
</feature>
<sequence>MEHGVNTSQSVNTGSSEPSGPRSALGIVGELAVGITVATVTSVVLQWLVNRLHWPTPTHAPTAVLSLLAVPLMAGLAALVMIRRPWSVLSRIGAWSGLSALTTLGLALPLSGTLFYYGGISVDQLFRTQYLVRMTSTSGFADMNYVDLPPFYPAGWFWLGGRFANLLGLPGWVAFKPWAILTMAVTAVIVFVLWSTVVRRRTAVLMAVATSMVGMLAGATEPYAWLIIANTPPLLVIAQRALRSALLDERGPGRRHGWGAMVGIGVFVGISGSIYTLYTGFVVVGLAVVAVTSVVEAHRAARTRPGVPRWPAALRMVLLRLIGAAAVSVPIMLLVWAPFLLKALSTGMPPGMAQRYLPPDSAVFPTPMFELSVQGLLCLAGTVWLIFAARRDQVARALLTVVLVVYAWFALSTLMLALDTSLLAFRMRGVLLVVLYCAGALAVREGWRWARGRITAQHLRTTTVAVVVFGVFGAVSIVQSVPQAHSGEINAAYYDYYPTGHNSTQNPKSPLKEDRPDPSNDGAVYDELIGSIQEMTGKKPKDLVLLTTVYPLMAFEPYWGFQMITDHYANPLAQYKERAAEMARWASAKNGDELARMLDKSKFRVPDVFVLRGNNNGGLTIQLSEDRFPRYLNTMSYEMVFPEKIFDPAHFTSKNVGPFRILVRK</sequence>
<evidence type="ECO:0000256" key="5">
    <source>
        <dbReference type="ARBA" id="ARBA00020482"/>
    </source>
</evidence>
<evidence type="ECO:0000256" key="13">
    <source>
        <dbReference type="SAM" id="MobiDB-lite"/>
    </source>
</evidence>
<name>A0ABV6A396_9PSEU</name>
<feature type="transmembrane region" description="Helical" evidence="14">
    <location>
        <begin position="317"/>
        <end position="339"/>
    </location>
</feature>
<reference evidence="17 18" key="1">
    <citation type="submission" date="2024-09" db="EMBL/GenBank/DDBJ databases">
        <authorList>
            <person name="Sun Q."/>
            <person name="Mori K."/>
        </authorList>
    </citation>
    <scope>NUCLEOTIDE SEQUENCE [LARGE SCALE GENOMIC DNA]</scope>
    <source>
        <strain evidence="17 18">TBRC 7907</strain>
    </source>
</reference>
<feature type="transmembrane region" description="Helical" evidence="14">
    <location>
        <begin position="371"/>
        <end position="390"/>
    </location>
</feature>
<comment type="subcellular location">
    <subcellularLocation>
        <location evidence="1">Cell membrane</location>
        <topology evidence="1">Multi-pass membrane protein</topology>
    </subcellularLocation>
</comment>
<feature type="transmembrane region" description="Helical" evidence="14">
    <location>
        <begin position="175"/>
        <end position="195"/>
    </location>
</feature>
<keyword evidence="18" id="KW-1185">Reference proteome</keyword>
<feature type="region of interest" description="Disordered" evidence="13">
    <location>
        <begin position="1"/>
        <end position="21"/>
    </location>
</feature>
<dbReference type="RefSeq" id="WP_377854664.1">
    <property type="nucleotide sequence ID" value="NZ_JBHLZU010000018.1"/>
</dbReference>
<feature type="transmembrane region" description="Helical" evidence="14">
    <location>
        <begin position="94"/>
        <end position="117"/>
    </location>
</feature>
<evidence type="ECO:0000256" key="4">
    <source>
        <dbReference type="ARBA" id="ARBA00012037"/>
    </source>
</evidence>
<dbReference type="InterPro" id="IPR020959">
    <property type="entry name" value="ArabinofuranosylTrfase_AftA_C"/>
</dbReference>
<keyword evidence="7" id="KW-0808">Transferase</keyword>
<feature type="transmembrane region" description="Helical" evidence="14">
    <location>
        <begin position="60"/>
        <end position="82"/>
    </location>
</feature>
<evidence type="ECO:0000313" key="17">
    <source>
        <dbReference type="EMBL" id="MFB9906406.1"/>
    </source>
</evidence>
<dbReference type="EMBL" id="JBHLZU010000018">
    <property type="protein sequence ID" value="MFB9906406.1"/>
    <property type="molecule type" value="Genomic_DNA"/>
</dbReference>
<evidence type="ECO:0000256" key="3">
    <source>
        <dbReference type="ARBA" id="ARBA00009655"/>
    </source>
</evidence>
<comment type="caution">
    <text evidence="17">The sequence shown here is derived from an EMBL/GenBank/DDBJ whole genome shotgun (WGS) entry which is preliminary data.</text>
</comment>
<keyword evidence="10 14" id="KW-0472">Membrane</keyword>
<evidence type="ECO:0000259" key="16">
    <source>
        <dbReference type="Pfam" id="PF12250"/>
    </source>
</evidence>
<evidence type="ECO:0000256" key="9">
    <source>
        <dbReference type="ARBA" id="ARBA00022989"/>
    </source>
</evidence>
<evidence type="ECO:0000256" key="10">
    <source>
        <dbReference type="ARBA" id="ARBA00023136"/>
    </source>
</evidence>
<dbReference type="Pfam" id="PF12249">
    <property type="entry name" value="AftA_C"/>
    <property type="match status" value="1"/>
</dbReference>
<feature type="transmembrane region" description="Helical" evidence="14">
    <location>
        <begin position="397"/>
        <end position="417"/>
    </location>
</feature>
<feature type="domain" description="Arabinofuranosyltransferase AftA C-terminal" evidence="15">
    <location>
        <begin position="481"/>
        <end position="664"/>
    </location>
</feature>
<comment type="catalytic activity">
    <reaction evidence="12">
        <text>Adds an alpha-D-arabinofuranosyl group from trans,octacis-decaprenylphospho-beta-D-arabinofuranose at the 5-O-position of the eighth, tenth and twelfth galactofuranose unit of the galactofuranan chain of [beta-D-galactofuranosyl-(1-&gt;5)-beta-D-galactofuranosyl-(1-&gt;6)]14-beta-D-galactofuranosyl-(1-&gt;5)-beta-D-galactofuranosyl-(1-&gt;4)-alpha-L-rhamnopyranosyl-(1-&gt;3)-N-acetyl-alpha-D-glucosaminyl-diphospho-trans,octacis-decaprenol.</text>
        <dbReference type="EC" id="2.4.2.46"/>
    </reaction>
</comment>
<proteinExistence type="inferred from homology"/>
<protein>
    <recommendedName>
        <fullName evidence="5">Galactan 5-O-arabinofuranosyltransferase</fullName>
        <ecNumber evidence="4">2.4.2.46</ecNumber>
    </recommendedName>
    <alternativeName>
        <fullName evidence="11">Arabinofuranosyltransferase AftA</fullName>
    </alternativeName>
</protein>
<comment type="similarity">
    <text evidence="3">Belongs to the glycosyltransferase 85 family.</text>
</comment>
<dbReference type="Proteomes" id="UP001589693">
    <property type="component" value="Unassembled WGS sequence"/>
</dbReference>
<evidence type="ECO:0000256" key="2">
    <source>
        <dbReference type="ARBA" id="ARBA00004776"/>
    </source>
</evidence>
<feature type="transmembrane region" description="Helical" evidence="14">
    <location>
        <begin position="24"/>
        <end position="48"/>
    </location>
</feature>
<feature type="transmembrane region" description="Helical" evidence="14">
    <location>
        <begin position="464"/>
        <end position="481"/>
    </location>
</feature>
<evidence type="ECO:0000256" key="11">
    <source>
        <dbReference type="ARBA" id="ARBA00033184"/>
    </source>
</evidence>
<evidence type="ECO:0000259" key="15">
    <source>
        <dbReference type="Pfam" id="PF12249"/>
    </source>
</evidence>
<comment type="pathway">
    <text evidence="2">Cell wall biogenesis; cell wall polysaccharide biosynthesis.</text>
</comment>
<feature type="transmembrane region" description="Helical" evidence="14">
    <location>
        <begin position="281"/>
        <end position="297"/>
    </location>
</feature>
<keyword evidence="9 14" id="KW-1133">Transmembrane helix</keyword>
<keyword evidence="6" id="KW-1003">Cell membrane</keyword>
<evidence type="ECO:0000256" key="1">
    <source>
        <dbReference type="ARBA" id="ARBA00004651"/>
    </source>
</evidence>
<accession>A0ABV6A396</accession>
<organism evidence="17 18">
    <name type="scientific">Allokutzneria oryzae</name>
    <dbReference type="NCBI Taxonomy" id="1378989"/>
    <lineage>
        <taxon>Bacteria</taxon>
        <taxon>Bacillati</taxon>
        <taxon>Actinomycetota</taxon>
        <taxon>Actinomycetes</taxon>
        <taxon>Pseudonocardiales</taxon>
        <taxon>Pseudonocardiaceae</taxon>
        <taxon>Allokutzneria</taxon>
    </lineage>
</organism>
<evidence type="ECO:0000256" key="7">
    <source>
        <dbReference type="ARBA" id="ARBA00022679"/>
    </source>
</evidence>
<evidence type="ECO:0000256" key="6">
    <source>
        <dbReference type="ARBA" id="ARBA00022475"/>
    </source>
</evidence>
<evidence type="ECO:0000256" key="12">
    <source>
        <dbReference type="ARBA" id="ARBA00034030"/>
    </source>
</evidence>
<keyword evidence="8 14" id="KW-0812">Transmembrane</keyword>
<dbReference type="EC" id="2.4.2.46" evidence="4"/>
<feature type="transmembrane region" description="Helical" evidence="14">
    <location>
        <begin position="423"/>
        <end position="443"/>
    </location>
</feature>
<feature type="transmembrane region" description="Helical" evidence="14">
    <location>
        <begin position="202"/>
        <end position="219"/>
    </location>
</feature>
<evidence type="ECO:0000256" key="14">
    <source>
        <dbReference type="SAM" id="Phobius"/>
    </source>
</evidence>
<dbReference type="Pfam" id="PF12250">
    <property type="entry name" value="AftA_N"/>
    <property type="match status" value="1"/>
</dbReference>